<sequence>MRAIILAAGRGLRLVQPENKQSPKCLLQFDSMTLLERHLRLLRAAGVDEIVLALGFHHEMIEAELLRLGWTPPPRFVLNPDYELGSVLTVHTVSDALCAGGDVLLMDADVLYDERLMLPLVAGEHANRLLIDRDFEPGDEPVKLCLRDGVPVELRKQVAADLRYDTMGESVGFFRLTEGAARRLAQIAADYVGSGRANLPHEEALRDLLLERNHVFEAADVTGAPWIEIDFAADVERARAQVLPLLQPVFAAGTTASR</sequence>
<evidence type="ECO:0000256" key="2">
    <source>
        <dbReference type="ARBA" id="ARBA00022695"/>
    </source>
</evidence>
<proteinExistence type="predicted"/>
<dbReference type="AlphaFoldDB" id="A0A2P5KA61"/>
<dbReference type="OrthoDB" id="9803871at2"/>
<dbReference type="CDD" id="cd02523">
    <property type="entry name" value="PC_cytidylyltransferase"/>
    <property type="match status" value="1"/>
</dbReference>
<evidence type="ECO:0000256" key="3">
    <source>
        <dbReference type="ARBA" id="ARBA00022842"/>
    </source>
</evidence>
<keyword evidence="6" id="KW-1185">Reference proteome</keyword>
<evidence type="ECO:0000256" key="1">
    <source>
        <dbReference type="ARBA" id="ARBA00022679"/>
    </source>
</evidence>
<keyword evidence="1" id="KW-0808">Transferase</keyword>
<evidence type="ECO:0000313" key="6">
    <source>
        <dbReference type="Proteomes" id="UP000243096"/>
    </source>
</evidence>
<dbReference type="SUPFAM" id="SSF53448">
    <property type="entry name" value="Nucleotide-diphospho-sugar transferases"/>
    <property type="match status" value="1"/>
</dbReference>
<keyword evidence="2" id="KW-0548">Nucleotidyltransferase</keyword>
<dbReference type="GO" id="GO:0016779">
    <property type="term" value="F:nucleotidyltransferase activity"/>
    <property type="evidence" value="ECO:0007669"/>
    <property type="project" value="UniProtKB-KW"/>
</dbReference>
<feature type="domain" description="MobA-like NTP transferase" evidence="4">
    <location>
        <begin position="3"/>
        <end position="122"/>
    </location>
</feature>
<dbReference type="Gene3D" id="3.90.550.10">
    <property type="entry name" value="Spore Coat Polysaccharide Biosynthesis Protein SpsA, Chain A"/>
    <property type="match status" value="1"/>
</dbReference>
<dbReference type="EMBL" id="PRDW01000006">
    <property type="protein sequence ID" value="PPB83614.1"/>
    <property type="molecule type" value="Genomic_DNA"/>
</dbReference>
<reference evidence="5 6" key="1">
    <citation type="submission" date="2018-01" db="EMBL/GenBank/DDBJ databases">
        <title>Genomic Encyclopedia of Type Strains, Phase III (KMG-III): the genomes of soil and plant-associated and newly described type strains.</title>
        <authorList>
            <person name="Whitman W."/>
        </authorList>
    </citation>
    <scope>NUCLEOTIDE SEQUENCE [LARGE SCALE GENOMIC DNA]</scope>
    <source>
        <strain evidence="5 6">HKI456</strain>
    </source>
</reference>
<name>A0A2P5KA61_9BURK</name>
<organism evidence="5 6">
    <name type="scientific">Mycetohabitans endofungorum</name>
    <dbReference type="NCBI Taxonomy" id="417203"/>
    <lineage>
        <taxon>Bacteria</taxon>
        <taxon>Pseudomonadati</taxon>
        <taxon>Pseudomonadota</taxon>
        <taxon>Betaproteobacteria</taxon>
        <taxon>Burkholderiales</taxon>
        <taxon>Burkholderiaceae</taxon>
        <taxon>Mycetohabitans</taxon>
    </lineage>
</organism>
<dbReference type="InterPro" id="IPR025877">
    <property type="entry name" value="MobA-like_NTP_Trfase"/>
</dbReference>
<keyword evidence="5" id="KW-0418">Kinase</keyword>
<dbReference type="PANTHER" id="PTHR43584:SF8">
    <property type="entry name" value="N-ACETYLMURAMATE ALPHA-1-PHOSPHATE URIDYLYLTRANSFERASE"/>
    <property type="match status" value="1"/>
</dbReference>
<dbReference type="InterPro" id="IPR050065">
    <property type="entry name" value="GlmU-like"/>
</dbReference>
<gene>
    <name evidence="5" type="ORF">B0O95_1065</name>
</gene>
<dbReference type="Proteomes" id="UP000243096">
    <property type="component" value="Unassembled WGS sequence"/>
</dbReference>
<evidence type="ECO:0000313" key="5">
    <source>
        <dbReference type="EMBL" id="PPB83614.1"/>
    </source>
</evidence>
<protein>
    <submittedName>
        <fullName evidence="5">Choline kinase</fullName>
    </submittedName>
</protein>
<accession>A0A2P5KA61</accession>
<dbReference type="Pfam" id="PF12804">
    <property type="entry name" value="NTP_transf_3"/>
    <property type="match status" value="1"/>
</dbReference>
<dbReference type="GO" id="GO:0016301">
    <property type="term" value="F:kinase activity"/>
    <property type="evidence" value="ECO:0007669"/>
    <property type="project" value="UniProtKB-KW"/>
</dbReference>
<keyword evidence="3" id="KW-0460">Magnesium</keyword>
<comment type="caution">
    <text evidence="5">The sequence shown here is derived from an EMBL/GenBank/DDBJ whole genome shotgun (WGS) entry which is preliminary data.</text>
</comment>
<dbReference type="RefSeq" id="WP_104077313.1">
    <property type="nucleotide sequence ID" value="NZ_CP062179.1"/>
</dbReference>
<dbReference type="PANTHER" id="PTHR43584">
    <property type="entry name" value="NUCLEOTIDYL TRANSFERASE"/>
    <property type="match status" value="1"/>
</dbReference>
<evidence type="ECO:0000259" key="4">
    <source>
        <dbReference type="Pfam" id="PF12804"/>
    </source>
</evidence>
<dbReference type="InterPro" id="IPR029044">
    <property type="entry name" value="Nucleotide-diphossugar_trans"/>
</dbReference>